<feature type="transmembrane region" description="Helical" evidence="1">
    <location>
        <begin position="908"/>
        <end position="928"/>
    </location>
</feature>
<dbReference type="STRING" id="917.SAMN05216326_1594"/>
<feature type="transmembrane region" description="Helical" evidence="1">
    <location>
        <begin position="385"/>
        <end position="406"/>
    </location>
</feature>
<dbReference type="Gene3D" id="3.30.2090.10">
    <property type="entry name" value="Multidrug efflux transporter AcrB TolC docking domain, DN and DC subdomains"/>
    <property type="match status" value="2"/>
</dbReference>
<feature type="transmembrane region" description="Helical" evidence="1">
    <location>
        <begin position="462"/>
        <end position="489"/>
    </location>
</feature>
<dbReference type="RefSeq" id="WP_090630419.1">
    <property type="nucleotide sequence ID" value="NZ_FOCP01000008.1"/>
</dbReference>
<proteinExistence type="predicted"/>
<dbReference type="Gene3D" id="3.30.70.1430">
    <property type="entry name" value="Multidrug efflux transporter AcrB pore domain"/>
    <property type="match status" value="2"/>
</dbReference>
<feature type="transmembrane region" description="Helical" evidence="1">
    <location>
        <begin position="525"/>
        <end position="542"/>
    </location>
</feature>
<feature type="transmembrane region" description="Helical" evidence="1">
    <location>
        <begin position="949"/>
        <end position="970"/>
    </location>
</feature>
<evidence type="ECO:0000313" key="3">
    <source>
        <dbReference type="Proteomes" id="UP000199459"/>
    </source>
</evidence>
<keyword evidence="1" id="KW-0472">Membrane</keyword>
<dbReference type="SUPFAM" id="SSF82714">
    <property type="entry name" value="Multidrug efflux transporter AcrB TolC docking domain, DN and DC subdomains"/>
    <property type="match status" value="2"/>
</dbReference>
<dbReference type="Pfam" id="PF00873">
    <property type="entry name" value="ACR_tran"/>
    <property type="match status" value="1"/>
</dbReference>
<accession>A0A1H8DW03</accession>
<keyword evidence="1" id="KW-0812">Transmembrane</keyword>
<organism evidence="2 3">
    <name type="scientific">Nitrosomonas marina</name>
    <dbReference type="NCBI Taxonomy" id="917"/>
    <lineage>
        <taxon>Bacteria</taxon>
        <taxon>Pseudomonadati</taxon>
        <taxon>Pseudomonadota</taxon>
        <taxon>Betaproteobacteria</taxon>
        <taxon>Nitrosomonadales</taxon>
        <taxon>Nitrosomonadaceae</taxon>
        <taxon>Nitrosomonas</taxon>
    </lineage>
</organism>
<feature type="transmembrane region" description="Helical" evidence="1">
    <location>
        <begin position="982"/>
        <end position="1009"/>
    </location>
</feature>
<dbReference type="SUPFAM" id="SSF82866">
    <property type="entry name" value="Multidrug efflux transporter AcrB transmembrane domain"/>
    <property type="match status" value="2"/>
</dbReference>
<dbReference type="SUPFAM" id="SSF82693">
    <property type="entry name" value="Multidrug efflux transporter AcrB pore domain, PN1, PN2, PC1 and PC2 subdomains"/>
    <property type="match status" value="3"/>
</dbReference>
<feature type="transmembrane region" description="Helical" evidence="1">
    <location>
        <begin position="879"/>
        <end position="902"/>
    </location>
</feature>
<dbReference type="OrthoDB" id="9176627at2"/>
<feature type="transmembrane region" description="Helical" evidence="1">
    <location>
        <begin position="359"/>
        <end position="379"/>
    </location>
</feature>
<dbReference type="Gene3D" id="1.20.1640.10">
    <property type="entry name" value="Multidrug efflux transporter AcrB transmembrane domain"/>
    <property type="match status" value="2"/>
</dbReference>
<feature type="transmembrane region" description="Helical" evidence="1">
    <location>
        <begin position="849"/>
        <end position="867"/>
    </location>
</feature>
<dbReference type="Gene3D" id="3.30.70.1320">
    <property type="entry name" value="Multidrug efflux transporter AcrB pore domain like"/>
    <property type="match status" value="1"/>
</dbReference>
<dbReference type="PRINTS" id="PR00702">
    <property type="entry name" value="ACRIFLAVINRP"/>
</dbReference>
<name>A0A1H8DW03_9PROT</name>
<dbReference type="GO" id="GO:0042910">
    <property type="term" value="F:xenobiotic transmembrane transporter activity"/>
    <property type="evidence" value="ECO:0007669"/>
    <property type="project" value="TreeGrafter"/>
</dbReference>
<reference evidence="2 3" key="1">
    <citation type="submission" date="2016-10" db="EMBL/GenBank/DDBJ databases">
        <authorList>
            <person name="de Groot N.N."/>
        </authorList>
    </citation>
    <scope>NUCLEOTIDE SEQUENCE [LARGE SCALE GENOMIC DNA]</scope>
    <source>
        <strain evidence="2 3">Nm22</strain>
    </source>
</reference>
<dbReference type="Gene3D" id="3.30.70.1440">
    <property type="entry name" value="Multidrug efflux transporter AcrB pore domain"/>
    <property type="match status" value="1"/>
</dbReference>
<dbReference type="AlphaFoldDB" id="A0A1H8DW03"/>
<dbReference type="GO" id="GO:0005886">
    <property type="term" value="C:plasma membrane"/>
    <property type="evidence" value="ECO:0007669"/>
    <property type="project" value="TreeGrafter"/>
</dbReference>
<keyword evidence="1" id="KW-1133">Transmembrane helix</keyword>
<dbReference type="InterPro" id="IPR001036">
    <property type="entry name" value="Acrflvin-R"/>
</dbReference>
<gene>
    <name evidence="2" type="ORF">SAMN05216325_1089</name>
</gene>
<dbReference type="InterPro" id="IPR027463">
    <property type="entry name" value="AcrB_DN_DC_subdom"/>
</dbReference>
<sequence>MSLLQQFIDKPVQASVISLVIALLGIQAMMQLNVRQYPETVTTTLTVVTPYIGADAELVRGFITTPLEQAIATMDGIEYLKSASSQGQSVITVQLVLNYDPNDAVAQILTKIQQVRNQLPQSAENSIVTVSTGSDQAAMYLAFYSDVLDATQISDYLTRAVRPRLETRQGVQEAVILGAQSIAMRIWLDSRKMAALGISASEVRDVLADNNYLAAIGNTKGSVLSISLETSTDLESVDAFRDMVIREEDGAIIRLSDVAQVSLGAENYESSVMFNDRTVVFIGVSVTPTANLLDTVGGVKALLPDIYSQMPAGLEGIVVYDSTVAIEDSINEVIHALIEALLIVTTVIFFFLGALRSALVPGIAMPLAIIGAFFIMQMLGYSINLLTLLALILAIGTVVDDGIVIAENAMRHIEAGATPDEAAKQTANELSGSIIAMNIVVLAVFAPIGLMGGLTGTLFTEFAYTAAGATLVSGVIALTLSPMMCAKLFQHNMKRRRSTQWVDTAFKSIANSYDTLLSKTLDRHWLVLGFGGLILISVYFLYTASERELAPVEDDGFLMIAAQGDPNMSIDQLERWTSLLAQNVGRFQDIEHVFMVNNIGPQSGSSASAFGGLSLRDWSERDQTQMQLKPQIQQLVTQNPGLQAVVISLPSLPGSTGGTSVQFIISSIDDPTAVFTNAEALARQARQSGLFTYIQSDLKFDRLQYRIDIDRDKAAAVGIDMRHLGDDLATMLSNNYVNFFSFDGRSYRVVPQVERQYRLQAEQLLDYYIANDEKELIPLSAIATLTQQVEPRQLLRFNQLNSATLSAVPAPGITLGQAVEYLQQQADTLLPGSYVTDWAGESRQYVTEGSALLFSFALAVMFMYLTLSAQYNSFRDPAVMLVSVPMSLAGALIFFAFGVVSVNIYTQIGLLALIGSIIRHGILLVEFANDLQLKESLNRRKAMEKAASLRLRSILMTTLATLFGLIPLLVAASGPGAESRFAISFTLGVGLAIGTVFTLFVVPSLYTVLATDRHRQAGH</sequence>
<feature type="transmembrane region" description="Helical" evidence="1">
    <location>
        <begin position="333"/>
        <end position="352"/>
    </location>
</feature>
<protein>
    <submittedName>
        <fullName evidence="2">Multidrug efflux pump</fullName>
    </submittedName>
</protein>
<evidence type="ECO:0000313" key="2">
    <source>
        <dbReference type="EMBL" id="SEN11452.1"/>
    </source>
</evidence>
<dbReference type="PANTHER" id="PTHR32063">
    <property type="match status" value="1"/>
</dbReference>
<dbReference type="PANTHER" id="PTHR32063:SF14">
    <property type="entry name" value="BLL4319 PROTEIN"/>
    <property type="match status" value="1"/>
</dbReference>
<evidence type="ECO:0000256" key="1">
    <source>
        <dbReference type="SAM" id="Phobius"/>
    </source>
</evidence>
<feature type="transmembrane region" description="Helical" evidence="1">
    <location>
        <begin position="434"/>
        <end position="456"/>
    </location>
</feature>
<dbReference type="Proteomes" id="UP000199459">
    <property type="component" value="Unassembled WGS sequence"/>
</dbReference>
<dbReference type="EMBL" id="FOCP01000008">
    <property type="protein sequence ID" value="SEN11452.1"/>
    <property type="molecule type" value="Genomic_DNA"/>
</dbReference>